<evidence type="ECO:0000313" key="2">
    <source>
        <dbReference type="Proteomes" id="UP000198597"/>
    </source>
</evidence>
<dbReference type="EMBL" id="FNJM01000001">
    <property type="protein sequence ID" value="SDO87913.1"/>
    <property type="molecule type" value="Genomic_DNA"/>
</dbReference>
<name>A0A1H0N5I8_9CLOT</name>
<evidence type="ECO:0000313" key="1">
    <source>
        <dbReference type="EMBL" id="SDO87913.1"/>
    </source>
</evidence>
<reference evidence="1 2" key="1">
    <citation type="submission" date="2016-10" db="EMBL/GenBank/DDBJ databases">
        <authorList>
            <person name="de Groot N.N."/>
        </authorList>
    </citation>
    <scope>NUCLEOTIDE SEQUENCE [LARGE SCALE GENOMIC DNA]</scope>
    <source>
        <strain evidence="1 2">DSM 12272</strain>
    </source>
</reference>
<dbReference type="AlphaFoldDB" id="A0A1H0N5I8"/>
<gene>
    <name evidence="1" type="ORF">SAMN04488529_101696</name>
</gene>
<dbReference type="RefSeq" id="WP_089965859.1">
    <property type="nucleotide sequence ID" value="NZ_FNJM01000001.1"/>
</dbReference>
<protein>
    <submittedName>
        <fullName evidence="1">Uncharacterized protein</fullName>
    </submittedName>
</protein>
<proteinExistence type="predicted"/>
<organism evidence="1 2">
    <name type="scientific">Clostridium gasigenes</name>
    <dbReference type="NCBI Taxonomy" id="94869"/>
    <lineage>
        <taxon>Bacteria</taxon>
        <taxon>Bacillati</taxon>
        <taxon>Bacillota</taxon>
        <taxon>Clostridia</taxon>
        <taxon>Eubacteriales</taxon>
        <taxon>Clostridiaceae</taxon>
        <taxon>Clostridium</taxon>
    </lineage>
</organism>
<accession>A0A1H0N5I8</accession>
<dbReference type="STRING" id="94869.SAMN04488529_101696"/>
<keyword evidence="2" id="KW-1185">Reference proteome</keyword>
<dbReference type="OrthoDB" id="1927710at2"/>
<dbReference type="Proteomes" id="UP000198597">
    <property type="component" value="Unassembled WGS sequence"/>
</dbReference>
<sequence length="82" mass="9596">MNLSKYQDKKIRVKLTDGREFEALGTDYMIGDDFEEEYNSLSLEITKVIINGKVPKYNLQPYIDGKILYAIYENQNVIIEEI</sequence>